<keyword evidence="2" id="KW-1185">Reference proteome</keyword>
<dbReference type="Proteomes" id="UP000322080">
    <property type="component" value="Unassembled WGS sequence"/>
</dbReference>
<dbReference type="EMBL" id="VSIY01000003">
    <property type="protein sequence ID" value="TYB82981.1"/>
    <property type="molecule type" value="Genomic_DNA"/>
</dbReference>
<name>A0A5D0RQY0_9RHOB</name>
<reference evidence="1 2" key="1">
    <citation type="submission" date="2019-08" db="EMBL/GenBank/DDBJ databases">
        <title>Identification of a novel species of the genus Boseongicola.</title>
        <authorList>
            <person name="Zhang X.-Q."/>
        </authorList>
    </citation>
    <scope>NUCLEOTIDE SEQUENCE [LARGE SCALE GENOMIC DNA]</scope>
    <source>
        <strain evidence="1 2">HY14</strain>
    </source>
</reference>
<evidence type="ECO:0000313" key="1">
    <source>
        <dbReference type="EMBL" id="TYB82981.1"/>
    </source>
</evidence>
<accession>A0A5D0RQY0</accession>
<proteinExistence type="predicted"/>
<evidence type="ECO:0000313" key="2">
    <source>
        <dbReference type="Proteomes" id="UP000322080"/>
    </source>
</evidence>
<dbReference type="Gene3D" id="3.40.50.300">
    <property type="entry name" value="P-loop containing nucleotide triphosphate hydrolases"/>
    <property type="match status" value="1"/>
</dbReference>
<dbReference type="InterPro" id="IPR027417">
    <property type="entry name" value="P-loop_NTPase"/>
</dbReference>
<dbReference type="SUPFAM" id="SSF52540">
    <property type="entry name" value="P-loop containing nucleoside triphosphate hydrolases"/>
    <property type="match status" value="1"/>
</dbReference>
<gene>
    <name evidence="1" type="ORF">FVF75_02000</name>
</gene>
<organism evidence="1 2">
    <name type="scientific">Maritimibacter fusiformis</name>
    <dbReference type="NCBI Taxonomy" id="2603819"/>
    <lineage>
        <taxon>Bacteria</taxon>
        <taxon>Pseudomonadati</taxon>
        <taxon>Pseudomonadota</taxon>
        <taxon>Alphaproteobacteria</taxon>
        <taxon>Rhodobacterales</taxon>
        <taxon>Roseobacteraceae</taxon>
        <taxon>Maritimibacter</taxon>
    </lineage>
</organism>
<sequence length="437" mass="48880">MNMQTSPGVQAPPPLRTLADTGLSPVMMRDILLKTMFRMNVEMITQLERVLCLPTRVVQDLVDEARGQGLVEAMGTLHANSGGEMGYRLSDTGKARALDALSQSEYYGAMPVPMERYGEQVKRQSVRDMKITREQLTGAMGHLILPPELLDHLGPAVGSGRSILMYGPPGNGKSSISNGIRDALGDKIYVPRAVEYSGQVITVYDPIVHSKAEDVVEDPGALRRTGNRFDRRYVLCDRPTVITGGELTLDMLDLVYNPVSRTYTAPLQFKSTGGVFIVDDLGRQAEPPQALINRWIVPLEESKDILALQSGEKFEVPFDTLVIFSTNFHPNKIFDKAALRRIFFKIKIDGPDQEGFLKIFAMVARKKGMPLDEAALVHLLKQKYPTIDNIYANYQPVFLIDQMMAICDFEGIPYQMSPELIDRAWANMFVREEEIVH</sequence>
<dbReference type="AlphaFoldDB" id="A0A5D0RQY0"/>
<comment type="caution">
    <text evidence="1">The sequence shown here is derived from an EMBL/GenBank/DDBJ whole genome shotgun (WGS) entry which is preliminary data.</text>
</comment>
<protein>
    <submittedName>
        <fullName evidence="1">ATPase</fullName>
    </submittedName>
</protein>